<keyword evidence="1" id="KW-0732">Signal</keyword>
<comment type="caution">
    <text evidence="2">The sequence shown here is derived from an EMBL/GenBank/DDBJ whole genome shotgun (WGS) entry which is preliminary data.</text>
</comment>
<evidence type="ECO:0000313" key="3">
    <source>
        <dbReference type="Proteomes" id="UP000291338"/>
    </source>
</evidence>
<evidence type="ECO:0000313" key="2">
    <source>
        <dbReference type="EMBL" id="RZQ51630.1"/>
    </source>
</evidence>
<sequence length="170" mass="19450">MWKNLLFIFLFLSTPLFAKEANSPSNTVSSFLESMKSKNYSTASTFILKAELKWLKQSTLPLLKNKEFIESYGIPSLDNNEISSLTDADIFELWSYIALEIRDKSFVSYAPENVLGSIRENDILAHVVVKDIINPEHEALVYTVNLEENTWKIKLPRIIKGTVTISNRVF</sequence>
<proteinExistence type="predicted"/>
<dbReference type="Proteomes" id="UP000291338">
    <property type="component" value="Unassembled WGS sequence"/>
</dbReference>
<protein>
    <recommendedName>
        <fullName evidence="4">DUF3828 domain-containing protein</fullName>
    </recommendedName>
</protein>
<dbReference type="EMBL" id="PPSX01000086">
    <property type="protein sequence ID" value="RZQ51630.1"/>
    <property type="molecule type" value="Genomic_DNA"/>
</dbReference>
<name>A0A4Q7III1_9GAMM</name>
<reference evidence="2 3" key="1">
    <citation type="submission" date="2018-01" db="EMBL/GenBank/DDBJ databases">
        <title>Co-occurrence of chitin degradation, pigmentation and bioactivity in marine Pseudoalteromonas.</title>
        <authorList>
            <person name="Paulsen S."/>
            <person name="Gram L."/>
            <person name="Machado H."/>
        </authorList>
    </citation>
    <scope>NUCLEOTIDE SEQUENCE [LARGE SCALE GENOMIC DNA]</scope>
    <source>
        <strain evidence="2 3">S3898</strain>
    </source>
</reference>
<accession>A0A4Q7III1</accession>
<organism evidence="2 3">
    <name type="scientific">Pseudoalteromonas phenolica</name>
    <dbReference type="NCBI Taxonomy" id="161398"/>
    <lineage>
        <taxon>Bacteria</taxon>
        <taxon>Pseudomonadati</taxon>
        <taxon>Pseudomonadota</taxon>
        <taxon>Gammaproteobacteria</taxon>
        <taxon>Alteromonadales</taxon>
        <taxon>Pseudoalteromonadaceae</taxon>
        <taxon>Pseudoalteromonas</taxon>
    </lineage>
</organism>
<dbReference type="RefSeq" id="WP_130256965.1">
    <property type="nucleotide sequence ID" value="NZ_PPSX01000086.1"/>
</dbReference>
<evidence type="ECO:0008006" key="4">
    <source>
        <dbReference type="Google" id="ProtNLM"/>
    </source>
</evidence>
<feature type="signal peptide" evidence="1">
    <location>
        <begin position="1"/>
        <end position="18"/>
    </location>
</feature>
<dbReference type="AlphaFoldDB" id="A0A4Q7III1"/>
<gene>
    <name evidence="2" type="ORF">C1E23_18400</name>
</gene>
<evidence type="ECO:0000256" key="1">
    <source>
        <dbReference type="SAM" id="SignalP"/>
    </source>
</evidence>
<feature type="chain" id="PRO_5020307123" description="DUF3828 domain-containing protein" evidence="1">
    <location>
        <begin position="19"/>
        <end position="170"/>
    </location>
</feature>